<gene>
    <name evidence="4" type="ORF">E4L96_19135</name>
</gene>
<evidence type="ECO:0000256" key="2">
    <source>
        <dbReference type="SAM" id="Phobius"/>
    </source>
</evidence>
<dbReference type="RefSeq" id="WP_135208814.1">
    <property type="nucleotide sequence ID" value="NZ_SPVF01000247.1"/>
</dbReference>
<reference evidence="4 5" key="1">
    <citation type="submission" date="2019-03" db="EMBL/GenBank/DDBJ databases">
        <title>Draft Genome Sequence of Massilia arenosa sp. nov., a Novel Massilia Species Isolated from a Sandy-loam Maize Soil.</title>
        <authorList>
            <person name="Raths R."/>
            <person name="Peta V."/>
            <person name="Bucking H."/>
        </authorList>
    </citation>
    <scope>NUCLEOTIDE SEQUENCE [LARGE SCALE GENOMIC DNA]</scope>
    <source>
        <strain evidence="4 5">MC02</strain>
    </source>
</reference>
<keyword evidence="2" id="KW-0812">Transmembrane</keyword>
<dbReference type="EMBL" id="SPVF01000247">
    <property type="protein sequence ID" value="TFW13730.1"/>
    <property type="molecule type" value="Genomic_DNA"/>
</dbReference>
<comment type="caution">
    <text evidence="4">The sequence shown here is derived from an EMBL/GenBank/DDBJ whole genome shotgun (WGS) entry which is preliminary data.</text>
</comment>
<accession>A0A4Y9RX64</accession>
<protein>
    <submittedName>
        <fullName evidence="4">CHASE2 domain-containing protein</fullName>
    </submittedName>
</protein>
<keyword evidence="2" id="KW-1133">Transmembrane helix</keyword>
<proteinExistence type="predicted"/>
<feature type="domain" description="CHASE2" evidence="3">
    <location>
        <begin position="52"/>
        <end position="373"/>
    </location>
</feature>
<dbReference type="AlphaFoldDB" id="A0A4Y9RX64"/>
<feature type="transmembrane region" description="Helical" evidence="2">
    <location>
        <begin position="414"/>
        <end position="437"/>
    </location>
</feature>
<feature type="transmembrane region" description="Helical" evidence="2">
    <location>
        <begin position="21"/>
        <end position="39"/>
    </location>
</feature>
<dbReference type="SMART" id="SM01080">
    <property type="entry name" value="CHASE2"/>
    <property type="match status" value="1"/>
</dbReference>
<feature type="transmembrane region" description="Helical" evidence="2">
    <location>
        <begin position="443"/>
        <end position="462"/>
    </location>
</feature>
<evidence type="ECO:0000256" key="1">
    <source>
        <dbReference type="SAM" id="MobiDB-lite"/>
    </source>
</evidence>
<sequence>MSDRKNHTPQPRSTARQLKECAIAIFVGCLLALTVHQFFGEEFATRQQARIYAPAAGEVYGEGARDQVRVLLIDDAALAAAGQEWPARYSYSARLLRALTAYEPKAVFFDIHYSARRDDPSLAAFTEQLCATRQAGIPLFLAAVRDRDDRYPLRPELDALDGRCLGKVAVRYAPDEVDRVAWSYPLAAAMPAGGAAALPPAAVALAGVAGVHPHDAAEPMALVWGNRAAAHGVGWADAHGERYCRPAHGWGELVPRGIRQAWFHDAEKPVCVYSETIRAGELLATSGEEHARLMRELKGKIVLVGLALSDSNDLVLSPIHGRVPGVYLHAMALDNLLAFHGDVPHDGHFSLDLHHWKPLAYLMLALVLVTLTPKLLKDRLLARHPDHWIGHPVEYLCARWLRLPPLLGLRLNRAAVYIALCALQLVLSLVLGCAMLLFGQYVLGLGVLSIVGVIFMTAVAEWTEFNETLTEHLLPEEDEEDAGSAAPAAEAHQEKENHHEHPTPVA</sequence>
<feature type="compositionally biased region" description="Basic and acidic residues" evidence="1">
    <location>
        <begin position="491"/>
        <end position="506"/>
    </location>
</feature>
<dbReference type="Proteomes" id="UP000298438">
    <property type="component" value="Unassembled WGS sequence"/>
</dbReference>
<dbReference type="InterPro" id="IPR007890">
    <property type="entry name" value="CHASE2"/>
</dbReference>
<feature type="region of interest" description="Disordered" evidence="1">
    <location>
        <begin position="476"/>
        <end position="506"/>
    </location>
</feature>
<evidence type="ECO:0000259" key="3">
    <source>
        <dbReference type="SMART" id="SM01080"/>
    </source>
</evidence>
<keyword evidence="2" id="KW-0472">Membrane</keyword>
<keyword evidence="5" id="KW-1185">Reference proteome</keyword>
<evidence type="ECO:0000313" key="5">
    <source>
        <dbReference type="Proteomes" id="UP000298438"/>
    </source>
</evidence>
<name>A0A4Y9RX64_9BURK</name>
<evidence type="ECO:0000313" key="4">
    <source>
        <dbReference type="EMBL" id="TFW13730.1"/>
    </source>
</evidence>
<dbReference type="Pfam" id="PF05226">
    <property type="entry name" value="CHASE2"/>
    <property type="match status" value="1"/>
</dbReference>
<dbReference type="OrthoDB" id="7348688at2"/>
<organism evidence="4 5">
    <name type="scientific">Zemynaea arenosa</name>
    <dbReference type="NCBI Taxonomy" id="2561931"/>
    <lineage>
        <taxon>Bacteria</taxon>
        <taxon>Pseudomonadati</taxon>
        <taxon>Pseudomonadota</taxon>
        <taxon>Betaproteobacteria</taxon>
        <taxon>Burkholderiales</taxon>
        <taxon>Oxalobacteraceae</taxon>
        <taxon>Telluria group</taxon>
        <taxon>Zemynaea</taxon>
    </lineage>
</organism>